<feature type="compositionally biased region" description="Polar residues" evidence="1">
    <location>
        <begin position="86"/>
        <end position="97"/>
    </location>
</feature>
<proteinExistence type="predicted"/>
<keyword evidence="4" id="KW-1185">Reference proteome</keyword>
<reference evidence="3" key="1">
    <citation type="journal article" date="2021" name="Open Biol.">
        <title>Shared evolutionary footprints suggest mitochondrial oxidative damage underlies multiple complex I losses in fungi.</title>
        <authorList>
            <person name="Schikora-Tamarit M.A."/>
            <person name="Marcet-Houben M."/>
            <person name="Nosek J."/>
            <person name="Gabaldon T."/>
        </authorList>
    </citation>
    <scope>NUCLEOTIDE SEQUENCE</scope>
    <source>
        <strain evidence="3">CBS6341</strain>
    </source>
</reference>
<sequence>MATYQDINSFDWSSIIPADQQQQQFQPIVKQEEMNDDSLGFSARFDQQQEYLESDNSTNATTSPLEFSSLFDNFQQDEREFDEESLFSNSNLTSLDNSPLIKPEDFNNSEVIPKLELQYPNENSLERNLSTSSSSSTISSQSTTEPSKPKKKRAPRKRLTPHQKQAHNKIEKRYRININAKIAGLQQIIPWVASEKTAFETGTDERPEEASSTVPKLNKSMILEKATAYILHLQENEANMKKEIEELKMQLANSNS</sequence>
<feature type="domain" description="BHLH" evidence="2">
    <location>
        <begin position="162"/>
        <end position="233"/>
    </location>
</feature>
<evidence type="ECO:0000259" key="2">
    <source>
        <dbReference type="PROSITE" id="PS50888"/>
    </source>
</evidence>
<dbReference type="SMART" id="SM00353">
    <property type="entry name" value="HLH"/>
    <property type="match status" value="1"/>
</dbReference>
<dbReference type="SUPFAM" id="SSF47459">
    <property type="entry name" value="HLH, helix-loop-helix DNA-binding domain"/>
    <property type="match status" value="1"/>
</dbReference>
<evidence type="ECO:0000313" key="3">
    <source>
        <dbReference type="EMBL" id="KAH3667837.1"/>
    </source>
</evidence>
<dbReference type="CDD" id="cd11395">
    <property type="entry name" value="bHLHzip_SREBP_like"/>
    <property type="match status" value="1"/>
</dbReference>
<evidence type="ECO:0000256" key="1">
    <source>
        <dbReference type="SAM" id="MobiDB-lite"/>
    </source>
</evidence>
<dbReference type="EMBL" id="JAEUBF010001377">
    <property type="protein sequence ID" value="KAH3667837.1"/>
    <property type="molecule type" value="Genomic_DNA"/>
</dbReference>
<feature type="region of interest" description="Disordered" evidence="1">
    <location>
        <begin position="79"/>
        <end position="102"/>
    </location>
</feature>
<protein>
    <recommendedName>
        <fullName evidence="2">BHLH domain-containing protein</fullName>
    </recommendedName>
</protein>
<dbReference type="PROSITE" id="PS50888">
    <property type="entry name" value="BHLH"/>
    <property type="match status" value="1"/>
</dbReference>
<dbReference type="Proteomes" id="UP000769528">
    <property type="component" value="Unassembled WGS sequence"/>
</dbReference>
<dbReference type="OrthoDB" id="2133190at2759"/>
<dbReference type="InterPro" id="IPR052099">
    <property type="entry name" value="Regulatory_TF_Diverse"/>
</dbReference>
<name>A0A9P8P9L8_9ASCO</name>
<comment type="caution">
    <text evidence="3">The sequence shown here is derived from an EMBL/GenBank/DDBJ whole genome shotgun (WGS) entry which is preliminary data.</text>
</comment>
<dbReference type="PANTHER" id="PTHR47336">
    <property type="entry name" value="TRANSCRIPTION FACTOR HMS1-RELATED"/>
    <property type="match status" value="1"/>
</dbReference>
<accession>A0A9P8P9L8</accession>
<feature type="compositionally biased region" description="Polar residues" evidence="1">
    <location>
        <begin position="45"/>
        <end position="64"/>
    </location>
</feature>
<feature type="compositionally biased region" description="Low complexity" evidence="1">
    <location>
        <begin position="130"/>
        <end position="146"/>
    </location>
</feature>
<dbReference type="Gene3D" id="4.10.280.10">
    <property type="entry name" value="Helix-loop-helix DNA-binding domain"/>
    <property type="match status" value="1"/>
</dbReference>
<evidence type="ECO:0000313" key="4">
    <source>
        <dbReference type="Proteomes" id="UP000769528"/>
    </source>
</evidence>
<dbReference type="AlphaFoldDB" id="A0A9P8P9L8"/>
<dbReference type="InterPro" id="IPR036638">
    <property type="entry name" value="HLH_DNA-bd_sf"/>
</dbReference>
<feature type="region of interest" description="Disordered" evidence="1">
    <location>
        <begin position="124"/>
        <end position="171"/>
    </location>
</feature>
<dbReference type="PANTHER" id="PTHR47336:SF3">
    <property type="entry name" value="SERINE-RICH PROTEIN TYE7"/>
    <property type="match status" value="1"/>
</dbReference>
<dbReference type="GO" id="GO:0046983">
    <property type="term" value="F:protein dimerization activity"/>
    <property type="evidence" value="ECO:0007669"/>
    <property type="project" value="InterPro"/>
</dbReference>
<gene>
    <name evidence="3" type="ORF">WICMUC_005237</name>
</gene>
<reference evidence="3" key="2">
    <citation type="submission" date="2021-01" db="EMBL/GenBank/DDBJ databases">
        <authorList>
            <person name="Schikora-Tamarit M.A."/>
        </authorList>
    </citation>
    <scope>NUCLEOTIDE SEQUENCE</scope>
    <source>
        <strain evidence="3">CBS6341</strain>
    </source>
</reference>
<dbReference type="InterPro" id="IPR011598">
    <property type="entry name" value="bHLH_dom"/>
</dbReference>
<dbReference type="Pfam" id="PF00010">
    <property type="entry name" value="HLH"/>
    <property type="match status" value="1"/>
</dbReference>
<feature type="region of interest" description="Disordered" evidence="1">
    <location>
        <begin position="39"/>
        <end position="64"/>
    </location>
</feature>
<organism evidence="3 4">
    <name type="scientific">Wickerhamomyces mucosus</name>
    <dbReference type="NCBI Taxonomy" id="1378264"/>
    <lineage>
        <taxon>Eukaryota</taxon>
        <taxon>Fungi</taxon>
        <taxon>Dikarya</taxon>
        <taxon>Ascomycota</taxon>
        <taxon>Saccharomycotina</taxon>
        <taxon>Saccharomycetes</taxon>
        <taxon>Phaffomycetales</taxon>
        <taxon>Wickerhamomycetaceae</taxon>
        <taxon>Wickerhamomyces</taxon>
    </lineage>
</organism>
<feature type="compositionally biased region" description="Basic residues" evidence="1">
    <location>
        <begin position="149"/>
        <end position="167"/>
    </location>
</feature>